<dbReference type="InterPro" id="IPR008271">
    <property type="entry name" value="Ser/Thr_kinase_AS"/>
</dbReference>
<dbReference type="Gene3D" id="2.90.10.10">
    <property type="entry name" value="Bulb-type lectin domain"/>
    <property type="match status" value="1"/>
</dbReference>
<dbReference type="SUPFAM" id="SSF56112">
    <property type="entry name" value="Protein kinase-like (PK-like)"/>
    <property type="match status" value="1"/>
</dbReference>
<evidence type="ECO:0000256" key="8">
    <source>
        <dbReference type="ARBA" id="ARBA00022777"/>
    </source>
</evidence>
<dbReference type="PANTHER" id="PTHR47974">
    <property type="entry name" value="OS07G0415500 PROTEIN"/>
    <property type="match status" value="1"/>
</dbReference>
<evidence type="ECO:0000256" key="11">
    <source>
        <dbReference type="ARBA" id="ARBA00023136"/>
    </source>
</evidence>
<dbReference type="EMBL" id="JXTC01000080">
    <property type="protein sequence ID" value="PON90795.1"/>
    <property type="molecule type" value="Genomic_DNA"/>
</dbReference>
<dbReference type="InterPro" id="IPR000858">
    <property type="entry name" value="S_locus_glycoprot_dom"/>
</dbReference>
<dbReference type="Gene3D" id="3.30.200.20">
    <property type="entry name" value="Phosphorylase Kinase, domain 1"/>
    <property type="match status" value="1"/>
</dbReference>
<evidence type="ECO:0000259" key="21">
    <source>
        <dbReference type="PROSITE" id="PS50011"/>
    </source>
</evidence>
<evidence type="ECO:0000256" key="5">
    <source>
        <dbReference type="ARBA" id="ARBA00022692"/>
    </source>
</evidence>
<comment type="subcellular location">
    <subcellularLocation>
        <location evidence="1">Membrane</location>
        <topology evidence="1">Single-pass type I membrane protein</topology>
    </subcellularLocation>
</comment>
<feature type="chain" id="PRO_5015149519" description="Receptor-like serine/threonine-protein kinase" evidence="20">
    <location>
        <begin position="20"/>
        <end position="801"/>
    </location>
</feature>
<keyword evidence="11 19" id="KW-0472">Membrane</keyword>
<name>A0A2P5EZ28_TREOI</name>
<feature type="transmembrane region" description="Helical" evidence="19">
    <location>
        <begin position="459"/>
        <end position="484"/>
    </location>
</feature>
<keyword evidence="24" id="KW-1185">Reference proteome</keyword>
<dbReference type="FunFam" id="1.10.510.10:FF:000537">
    <property type="entry name" value="Putative receptor-like protein kinase"/>
    <property type="match status" value="1"/>
</dbReference>
<dbReference type="Gene3D" id="1.10.510.10">
    <property type="entry name" value="Transferase(Phosphotransferase) domain 1"/>
    <property type="match status" value="1"/>
</dbReference>
<dbReference type="PROSITE" id="PS50927">
    <property type="entry name" value="BULB_LECTIN"/>
    <property type="match status" value="1"/>
</dbReference>
<dbReference type="FunFam" id="3.30.200.20:FF:000059">
    <property type="entry name" value="S-receptor-like serine/threonine-protein kinase"/>
    <property type="match status" value="1"/>
</dbReference>
<dbReference type="PANTHER" id="PTHR47974:SF4">
    <property type="entry name" value="RECEPTOR-LIKE SERINE_THREONINE-PROTEIN KINASE"/>
    <property type="match status" value="1"/>
</dbReference>
<proteinExistence type="inferred from homology"/>
<dbReference type="GO" id="GO:0005524">
    <property type="term" value="F:ATP binding"/>
    <property type="evidence" value="ECO:0007669"/>
    <property type="project" value="UniProtKB-UniRule"/>
</dbReference>
<dbReference type="InterPro" id="IPR036426">
    <property type="entry name" value="Bulb-type_lectin_dom_sf"/>
</dbReference>
<dbReference type="PIRSF" id="PIRSF000641">
    <property type="entry name" value="SRK"/>
    <property type="match status" value="1"/>
</dbReference>
<dbReference type="InterPro" id="IPR024171">
    <property type="entry name" value="SRK-like_kinase"/>
</dbReference>
<feature type="binding site" evidence="18">
    <location>
        <position position="547"/>
    </location>
    <ligand>
        <name>ATP</name>
        <dbReference type="ChEBI" id="CHEBI:30616"/>
    </ligand>
</feature>
<evidence type="ECO:0000256" key="14">
    <source>
        <dbReference type="ARBA" id="ARBA00023180"/>
    </source>
</evidence>
<dbReference type="OrthoDB" id="619632at2759"/>
<dbReference type="CDD" id="cd00028">
    <property type="entry name" value="B_lectin"/>
    <property type="match status" value="1"/>
</dbReference>
<keyword evidence="6 20" id="KW-0732">Signal</keyword>
<evidence type="ECO:0000256" key="2">
    <source>
        <dbReference type="ARBA" id="ARBA00022527"/>
    </source>
</evidence>
<dbReference type="PROSITE" id="PS00107">
    <property type="entry name" value="PROTEIN_KINASE_ATP"/>
    <property type="match status" value="1"/>
</dbReference>
<dbReference type="CDD" id="cd00053">
    <property type="entry name" value="EGF"/>
    <property type="match status" value="1"/>
</dbReference>
<keyword evidence="13 23" id="KW-0675">Receptor</keyword>
<keyword evidence="4 17" id="KW-0808">Transferase</keyword>
<evidence type="ECO:0000313" key="23">
    <source>
        <dbReference type="EMBL" id="PON90795.1"/>
    </source>
</evidence>
<dbReference type="GO" id="GO:0106310">
    <property type="term" value="F:protein serine kinase activity"/>
    <property type="evidence" value="ECO:0007669"/>
    <property type="project" value="RHEA"/>
</dbReference>
<comment type="catalytic activity">
    <reaction evidence="16 17">
        <text>L-seryl-[protein] + ATP = O-phospho-L-seryl-[protein] + ADP + H(+)</text>
        <dbReference type="Rhea" id="RHEA:17989"/>
        <dbReference type="Rhea" id="RHEA-COMP:9863"/>
        <dbReference type="Rhea" id="RHEA-COMP:11604"/>
        <dbReference type="ChEBI" id="CHEBI:15378"/>
        <dbReference type="ChEBI" id="CHEBI:29999"/>
        <dbReference type="ChEBI" id="CHEBI:30616"/>
        <dbReference type="ChEBI" id="CHEBI:83421"/>
        <dbReference type="ChEBI" id="CHEBI:456216"/>
        <dbReference type="EC" id="2.7.11.1"/>
    </reaction>
</comment>
<evidence type="ECO:0000313" key="24">
    <source>
        <dbReference type="Proteomes" id="UP000237000"/>
    </source>
</evidence>
<dbReference type="GO" id="GO:0048544">
    <property type="term" value="P:recognition of pollen"/>
    <property type="evidence" value="ECO:0007669"/>
    <property type="project" value="InterPro"/>
</dbReference>
<evidence type="ECO:0000259" key="22">
    <source>
        <dbReference type="PROSITE" id="PS50927"/>
    </source>
</evidence>
<evidence type="ECO:0000256" key="17">
    <source>
        <dbReference type="PIRNR" id="PIRNR000641"/>
    </source>
</evidence>
<evidence type="ECO:0000256" key="19">
    <source>
        <dbReference type="SAM" id="Phobius"/>
    </source>
</evidence>
<evidence type="ECO:0000256" key="12">
    <source>
        <dbReference type="ARBA" id="ARBA00023157"/>
    </source>
</evidence>
<keyword evidence="8 17" id="KW-0418">Kinase</keyword>
<dbReference type="InterPro" id="IPR001480">
    <property type="entry name" value="Bulb-type_lectin_dom"/>
</dbReference>
<keyword evidence="7 17" id="KW-0547">Nucleotide-binding</keyword>
<evidence type="ECO:0000256" key="13">
    <source>
        <dbReference type="ARBA" id="ARBA00023170"/>
    </source>
</evidence>
<dbReference type="InParanoid" id="A0A2P5EZ28"/>
<dbReference type="EC" id="2.7.11.1" evidence="17"/>
<dbReference type="Proteomes" id="UP000237000">
    <property type="component" value="Unassembled WGS sequence"/>
</dbReference>
<dbReference type="InterPro" id="IPR017441">
    <property type="entry name" value="Protein_kinase_ATP_BS"/>
</dbReference>
<keyword evidence="2 17" id="KW-0723">Serine/threonine-protein kinase</keyword>
<evidence type="ECO:0000256" key="20">
    <source>
        <dbReference type="SAM" id="SignalP"/>
    </source>
</evidence>
<accession>A0A2P5EZ28</accession>
<dbReference type="GO" id="GO:0004674">
    <property type="term" value="F:protein serine/threonine kinase activity"/>
    <property type="evidence" value="ECO:0007669"/>
    <property type="project" value="UniProtKB-KW"/>
</dbReference>
<dbReference type="InterPro" id="IPR011009">
    <property type="entry name" value="Kinase-like_dom_sf"/>
</dbReference>
<dbReference type="GO" id="GO:0016020">
    <property type="term" value="C:membrane"/>
    <property type="evidence" value="ECO:0007669"/>
    <property type="project" value="UniProtKB-SubCell"/>
</dbReference>
<evidence type="ECO:0000256" key="1">
    <source>
        <dbReference type="ARBA" id="ARBA00004479"/>
    </source>
</evidence>
<evidence type="ECO:0000256" key="3">
    <source>
        <dbReference type="ARBA" id="ARBA00022536"/>
    </source>
</evidence>
<keyword evidence="5 19" id="KW-0812">Transmembrane</keyword>
<keyword evidence="12" id="KW-1015">Disulfide bond</keyword>
<evidence type="ECO:0000256" key="9">
    <source>
        <dbReference type="ARBA" id="ARBA00022840"/>
    </source>
</evidence>
<dbReference type="PROSITE" id="PS00108">
    <property type="entry name" value="PROTEIN_KINASE_ST"/>
    <property type="match status" value="1"/>
</dbReference>
<dbReference type="SUPFAM" id="SSF51110">
    <property type="entry name" value="alpha-D-mannose-specific plant lectins"/>
    <property type="match status" value="1"/>
</dbReference>
<keyword evidence="14" id="KW-0325">Glycoprotein</keyword>
<evidence type="ECO:0000256" key="15">
    <source>
        <dbReference type="ARBA" id="ARBA00047899"/>
    </source>
</evidence>
<comment type="catalytic activity">
    <reaction evidence="15 17">
        <text>L-threonyl-[protein] + ATP = O-phospho-L-threonyl-[protein] + ADP + H(+)</text>
        <dbReference type="Rhea" id="RHEA:46608"/>
        <dbReference type="Rhea" id="RHEA-COMP:11060"/>
        <dbReference type="Rhea" id="RHEA-COMP:11605"/>
        <dbReference type="ChEBI" id="CHEBI:15378"/>
        <dbReference type="ChEBI" id="CHEBI:30013"/>
        <dbReference type="ChEBI" id="CHEBI:30616"/>
        <dbReference type="ChEBI" id="CHEBI:61977"/>
        <dbReference type="ChEBI" id="CHEBI:456216"/>
        <dbReference type="EC" id="2.7.11.1"/>
    </reaction>
</comment>
<dbReference type="Pfam" id="PF00954">
    <property type="entry name" value="S_locus_glycop"/>
    <property type="match status" value="1"/>
</dbReference>
<reference evidence="24" key="1">
    <citation type="submission" date="2016-06" db="EMBL/GenBank/DDBJ databases">
        <title>Parallel loss of symbiosis genes in relatives of nitrogen-fixing non-legume Parasponia.</title>
        <authorList>
            <person name="Van Velzen R."/>
            <person name="Holmer R."/>
            <person name="Bu F."/>
            <person name="Rutten L."/>
            <person name="Van Zeijl A."/>
            <person name="Liu W."/>
            <person name="Santuari L."/>
            <person name="Cao Q."/>
            <person name="Sharma T."/>
            <person name="Shen D."/>
            <person name="Roswanjaya Y."/>
            <person name="Wardhani T."/>
            <person name="Kalhor M.S."/>
            <person name="Jansen J."/>
            <person name="Van den Hoogen J."/>
            <person name="Gungor B."/>
            <person name="Hartog M."/>
            <person name="Hontelez J."/>
            <person name="Verver J."/>
            <person name="Yang W.-C."/>
            <person name="Schijlen E."/>
            <person name="Repin R."/>
            <person name="Schilthuizen M."/>
            <person name="Schranz E."/>
            <person name="Heidstra R."/>
            <person name="Miyata K."/>
            <person name="Fedorova E."/>
            <person name="Kohlen W."/>
            <person name="Bisseling T."/>
            <person name="Smit S."/>
            <person name="Geurts R."/>
        </authorList>
    </citation>
    <scope>NUCLEOTIDE SEQUENCE [LARGE SCALE GENOMIC DNA]</scope>
    <source>
        <strain evidence="24">cv. RG33-2</strain>
    </source>
</reference>
<comment type="caution">
    <text evidence="23">The sequence shown here is derived from an EMBL/GenBank/DDBJ whole genome shotgun (WGS) entry which is preliminary data.</text>
</comment>
<dbReference type="AlphaFoldDB" id="A0A2P5EZ28"/>
<evidence type="ECO:0000256" key="6">
    <source>
        <dbReference type="ARBA" id="ARBA00022729"/>
    </source>
</evidence>
<organism evidence="23 24">
    <name type="scientific">Trema orientale</name>
    <name type="common">Charcoal tree</name>
    <name type="synonym">Celtis orientalis</name>
    <dbReference type="NCBI Taxonomy" id="63057"/>
    <lineage>
        <taxon>Eukaryota</taxon>
        <taxon>Viridiplantae</taxon>
        <taxon>Streptophyta</taxon>
        <taxon>Embryophyta</taxon>
        <taxon>Tracheophyta</taxon>
        <taxon>Spermatophyta</taxon>
        <taxon>Magnoliopsida</taxon>
        <taxon>eudicotyledons</taxon>
        <taxon>Gunneridae</taxon>
        <taxon>Pentapetalae</taxon>
        <taxon>rosids</taxon>
        <taxon>fabids</taxon>
        <taxon>Rosales</taxon>
        <taxon>Cannabaceae</taxon>
        <taxon>Trema</taxon>
    </lineage>
</organism>
<dbReference type="CDD" id="cd14066">
    <property type="entry name" value="STKc_IRAK"/>
    <property type="match status" value="1"/>
</dbReference>
<sequence>MAFSGIFILLFLAQAISLAQPSSPPGLPSLRRGSSLKVDKLESEFLVSPNGTFSAGFYKVGINAFCFSIWYAKSLDKTVVWMANRDRPVSGKQSTLTLQKNGNLILTDAYGSIVWSTDSFSGSSGVEVRLLEIGNLVMIDQAKKTIIWGSFDSPTDTLLPLQPLVKNTTLVSMRSKGTYLTGLYNWKFDDNNLLNLIYNGPKLSSIYWPRQPVGNVFETGRTPYNSSRIAILDEFGSFTSSDLLKFKAYDYGIGPKRRLTLDYDGILRLYSLDDSTGLWEISWLPFNLDSCLVDGLCGEYGICGYKNPKPACYCPHGFTRVDVSDWSKGCRPPLILSNDLDKVNFIELLNTDYYGYDLSTYNIGISFLECRHSCLTDVKCKGFGYSLDGQGQCFPKSFLVNGYHTPDAPSVIYIKVPKEITMSSRTQLTNEKAEDLSCSAAEVLMNNDAKGEKSNKNGYLNYLMAFVVSFAVIEVICLSLWWWFIYRKQVNEEMINMGYMALALGFKRFTYSELKRATKNFKEEIGKGGFGSVYKGILDDGRVVAVKRLEGILQGNAEFWAEVSVIGNINHKNLVKLWGFCAQNEHKLLVYDYVENGSLDKFLFSDSSKKLGLNQRYDIAIGTAKGLSYLHEECLEWVLHCDVKPQNILLDDHLEPKVADFGMSKLFKDVYDVGFSRVRGTRGYLAPEWMMNMKIDAKADVYSYGIVVLELLTGKCTSSFLSNAADHDHGEFSHLVQWVTEKIRQEGLKEIIDPRLINDEFDKKKVEKLVKVALLCVQEDRNLRLAMSKVVEFLLEHDEPA</sequence>
<dbReference type="CDD" id="cd01098">
    <property type="entry name" value="PAN_AP_plant"/>
    <property type="match status" value="1"/>
</dbReference>
<dbReference type="SMART" id="SM00108">
    <property type="entry name" value="B_lectin"/>
    <property type="match status" value="1"/>
</dbReference>
<evidence type="ECO:0000256" key="7">
    <source>
        <dbReference type="ARBA" id="ARBA00022741"/>
    </source>
</evidence>
<feature type="signal peptide" evidence="20">
    <location>
        <begin position="1"/>
        <end position="19"/>
    </location>
</feature>
<dbReference type="PROSITE" id="PS50011">
    <property type="entry name" value="PROTEIN_KINASE_DOM"/>
    <property type="match status" value="1"/>
</dbReference>
<gene>
    <name evidence="23" type="ORF">TorRG33x02_134330</name>
</gene>
<evidence type="ECO:0000256" key="18">
    <source>
        <dbReference type="PROSITE-ProRule" id="PRU10141"/>
    </source>
</evidence>
<keyword evidence="9 17" id="KW-0067">ATP-binding</keyword>
<dbReference type="Pfam" id="PF00069">
    <property type="entry name" value="Pkinase"/>
    <property type="match status" value="1"/>
</dbReference>
<feature type="domain" description="Protein kinase" evidence="21">
    <location>
        <begin position="519"/>
        <end position="775"/>
    </location>
</feature>
<evidence type="ECO:0000256" key="4">
    <source>
        <dbReference type="ARBA" id="ARBA00022679"/>
    </source>
</evidence>
<dbReference type="STRING" id="63057.A0A2P5EZ28"/>
<dbReference type="InterPro" id="IPR000719">
    <property type="entry name" value="Prot_kinase_dom"/>
</dbReference>
<feature type="domain" description="Bulb-type lectin" evidence="22">
    <location>
        <begin position="21"/>
        <end position="151"/>
    </location>
</feature>
<dbReference type="Pfam" id="PF01453">
    <property type="entry name" value="B_lectin"/>
    <property type="match status" value="1"/>
</dbReference>
<evidence type="ECO:0000256" key="10">
    <source>
        <dbReference type="ARBA" id="ARBA00022989"/>
    </source>
</evidence>
<keyword evidence="10 19" id="KW-1133">Transmembrane helix</keyword>
<protein>
    <recommendedName>
        <fullName evidence="17">Receptor-like serine/threonine-protein kinase</fullName>
        <ecNumber evidence="17">2.7.11.1</ecNumber>
    </recommendedName>
</protein>
<comment type="similarity">
    <text evidence="17">Belongs to the protein kinase superfamily. Ser/Thr protein kinase family.</text>
</comment>
<evidence type="ECO:0000256" key="16">
    <source>
        <dbReference type="ARBA" id="ARBA00048679"/>
    </source>
</evidence>
<keyword evidence="3" id="KW-0245">EGF-like domain</keyword>
<dbReference type="SMART" id="SM00220">
    <property type="entry name" value="S_TKc"/>
    <property type="match status" value="1"/>
</dbReference>